<dbReference type="PANTHER" id="PTHR46951:SF2">
    <property type="entry name" value="BED-TYPE DOMAIN-CONTAINING PROTEIN"/>
    <property type="match status" value="1"/>
</dbReference>
<dbReference type="AlphaFoldDB" id="A0AAW2XGU1"/>
<accession>A0AAW2XGU1</accession>
<dbReference type="PANTHER" id="PTHR46951">
    <property type="entry name" value="BED-TYPE DOMAIN-CONTAINING PROTEIN"/>
    <property type="match status" value="1"/>
</dbReference>
<dbReference type="EMBL" id="JACGWN010000004">
    <property type="protein sequence ID" value="KAL0453385.1"/>
    <property type="molecule type" value="Genomic_DNA"/>
</dbReference>
<evidence type="ECO:0008006" key="2">
    <source>
        <dbReference type="Google" id="ProtNLM"/>
    </source>
</evidence>
<name>A0AAW2XGU1_9LAMI</name>
<evidence type="ECO:0000313" key="1">
    <source>
        <dbReference type="EMBL" id="KAL0453385.1"/>
    </source>
</evidence>
<reference evidence="1" key="2">
    <citation type="journal article" date="2024" name="Plant">
        <title>Genomic evolution and insights into agronomic trait innovations of Sesamum species.</title>
        <authorList>
            <person name="Miao H."/>
            <person name="Wang L."/>
            <person name="Qu L."/>
            <person name="Liu H."/>
            <person name="Sun Y."/>
            <person name="Le M."/>
            <person name="Wang Q."/>
            <person name="Wei S."/>
            <person name="Zheng Y."/>
            <person name="Lin W."/>
            <person name="Duan Y."/>
            <person name="Cao H."/>
            <person name="Xiong S."/>
            <person name="Wang X."/>
            <person name="Wei L."/>
            <person name="Li C."/>
            <person name="Ma Q."/>
            <person name="Ju M."/>
            <person name="Zhao R."/>
            <person name="Li G."/>
            <person name="Mu C."/>
            <person name="Tian Q."/>
            <person name="Mei H."/>
            <person name="Zhang T."/>
            <person name="Gao T."/>
            <person name="Zhang H."/>
        </authorList>
    </citation>
    <scope>NUCLEOTIDE SEQUENCE</scope>
    <source>
        <strain evidence="1">KEN1</strain>
    </source>
</reference>
<sequence length="208" mass="23283">MAPKLNNGWEDATPVRGDRKKYKCNYCENVVHGWITRHRQHIAHVSENIEACSRVPSEIRKMVGKLLDDGIKEKTASLRRKVLINIVREDSLYSDVPNIHAHSSDEHGMSALEKKQLKHAIAESRYMGHVEEKIRRKPSRGAGFYGGSCKGSTSGAKRGISQNYGIKSGIEMPSTGLDPHIFSFGKRTIKGILSKEGMKKIMVLICNQ</sequence>
<comment type="caution">
    <text evidence="1">The sequence shown here is derived from an EMBL/GenBank/DDBJ whole genome shotgun (WGS) entry which is preliminary data.</text>
</comment>
<gene>
    <name evidence="1" type="ORF">Slati_1316600</name>
</gene>
<reference evidence="1" key="1">
    <citation type="submission" date="2020-06" db="EMBL/GenBank/DDBJ databases">
        <authorList>
            <person name="Li T."/>
            <person name="Hu X."/>
            <person name="Zhang T."/>
            <person name="Song X."/>
            <person name="Zhang H."/>
            <person name="Dai N."/>
            <person name="Sheng W."/>
            <person name="Hou X."/>
            <person name="Wei L."/>
        </authorList>
    </citation>
    <scope>NUCLEOTIDE SEQUENCE</scope>
    <source>
        <strain evidence="1">KEN1</strain>
        <tissue evidence="1">Leaf</tissue>
    </source>
</reference>
<protein>
    <recommendedName>
        <fullName evidence="2">BED-type domain-containing protein</fullName>
    </recommendedName>
</protein>
<organism evidence="1">
    <name type="scientific">Sesamum latifolium</name>
    <dbReference type="NCBI Taxonomy" id="2727402"/>
    <lineage>
        <taxon>Eukaryota</taxon>
        <taxon>Viridiplantae</taxon>
        <taxon>Streptophyta</taxon>
        <taxon>Embryophyta</taxon>
        <taxon>Tracheophyta</taxon>
        <taxon>Spermatophyta</taxon>
        <taxon>Magnoliopsida</taxon>
        <taxon>eudicotyledons</taxon>
        <taxon>Gunneridae</taxon>
        <taxon>Pentapetalae</taxon>
        <taxon>asterids</taxon>
        <taxon>lamiids</taxon>
        <taxon>Lamiales</taxon>
        <taxon>Pedaliaceae</taxon>
        <taxon>Sesamum</taxon>
    </lineage>
</organism>
<proteinExistence type="predicted"/>